<dbReference type="Proteomes" id="UP000429523">
    <property type="component" value="Unassembled WGS sequence"/>
</dbReference>
<dbReference type="AlphaFoldDB" id="A0A6A3DBW0"/>
<reference evidence="1 2" key="1">
    <citation type="submission" date="2018-08" db="EMBL/GenBank/DDBJ databases">
        <title>Genomic investigation of the strawberry pathogen Phytophthora fragariae indicates pathogenicity is determined by transcriptional variation in three key races.</title>
        <authorList>
            <person name="Adams T.M."/>
            <person name="Armitage A.D."/>
            <person name="Sobczyk M.K."/>
            <person name="Bates H.J."/>
            <person name="Dunwell J.M."/>
            <person name="Nellist C.F."/>
            <person name="Harrison R.J."/>
        </authorList>
    </citation>
    <scope>NUCLEOTIDE SEQUENCE [LARGE SCALE GENOMIC DNA]</scope>
    <source>
        <strain evidence="1 2">NOV-9</strain>
    </source>
</reference>
<dbReference type="EMBL" id="QXGF01005049">
    <property type="protein sequence ID" value="KAE8919032.1"/>
    <property type="molecule type" value="Genomic_DNA"/>
</dbReference>
<comment type="caution">
    <text evidence="1">The sequence shown here is derived from an EMBL/GenBank/DDBJ whole genome shotgun (WGS) entry which is preliminary data.</text>
</comment>
<name>A0A6A3DBW0_9STRA</name>
<accession>A0A6A3DBW0</accession>
<sequence>MRSSALVVRRSATAPILAAPSLVLLAAPATLRSVFHALEQARRRCVAGADGMPLSCLRSMTVTSAKTLAPMASAGALTA</sequence>
<evidence type="ECO:0000313" key="1">
    <source>
        <dbReference type="EMBL" id="KAE8919032.1"/>
    </source>
</evidence>
<protein>
    <submittedName>
        <fullName evidence="1">Uncharacterized protein</fullName>
    </submittedName>
</protein>
<organism evidence="1 2">
    <name type="scientific">Phytophthora fragariae</name>
    <dbReference type="NCBI Taxonomy" id="53985"/>
    <lineage>
        <taxon>Eukaryota</taxon>
        <taxon>Sar</taxon>
        <taxon>Stramenopiles</taxon>
        <taxon>Oomycota</taxon>
        <taxon>Peronosporomycetes</taxon>
        <taxon>Peronosporales</taxon>
        <taxon>Peronosporaceae</taxon>
        <taxon>Phytophthora</taxon>
    </lineage>
</organism>
<evidence type="ECO:0000313" key="2">
    <source>
        <dbReference type="Proteomes" id="UP000429523"/>
    </source>
</evidence>
<proteinExistence type="predicted"/>
<gene>
    <name evidence="1" type="ORF">PF009_g30656</name>
</gene>